<dbReference type="Proteomes" id="UP001293254">
    <property type="component" value="Unassembled WGS sequence"/>
</dbReference>
<dbReference type="EMBL" id="JACGWO010000003">
    <property type="protein sequence ID" value="KAK4430793.1"/>
    <property type="molecule type" value="Genomic_DNA"/>
</dbReference>
<organism evidence="1 2">
    <name type="scientific">Sesamum alatum</name>
    <dbReference type="NCBI Taxonomy" id="300844"/>
    <lineage>
        <taxon>Eukaryota</taxon>
        <taxon>Viridiplantae</taxon>
        <taxon>Streptophyta</taxon>
        <taxon>Embryophyta</taxon>
        <taxon>Tracheophyta</taxon>
        <taxon>Spermatophyta</taxon>
        <taxon>Magnoliopsida</taxon>
        <taxon>eudicotyledons</taxon>
        <taxon>Gunneridae</taxon>
        <taxon>Pentapetalae</taxon>
        <taxon>asterids</taxon>
        <taxon>lamiids</taxon>
        <taxon>Lamiales</taxon>
        <taxon>Pedaliaceae</taxon>
        <taxon>Sesamum</taxon>
    </lineage>
</organism>
<gene>
    <name evidence="1" type="ORF">Salat_0841000</name>
</gene>
<dbReference type="AlphaFoldDB" id="A0AAE1YIR9"/>
<reference evidence="1" key="2">
    <citation type="journal article" date="2024" name="Plant">
        <title>Genomic evolution and insights into agronomic trait innovations of Sesamum species.</title>
        <authorList>
            <person name="Miao H."/>
            <person name="Wang L."/>
            <person name="Qu L."/>
            <person name="Liu H."/>
            <person name="Sun Y."/>
            <person name="Le M."/>
            <person name="Wang Q."/>
            <person name="Wei S."/>
            <person name="Zheng Y."/>
            <person name="Lin W."/>
            <person name="Duan Y."/>
            <person name="Cao H."/>
            <person name="Xiong S."/>
            <person name="Wang X."/>
            <person name="Wei L."/>
            <person name="Li C."/>
            <person name="Ma Q."/>
            <person name="Ju M."/>
            <person name="Zhao R."/>
            <person name="Li G."/>
            <person name="Mu C."/>
            <person name="Tian Q."/>
            <person name="Mei H."/>
            <person name="Zhang T."/>
            <person name="Gao T."/>
            <person name="Zhang H."/>
        </authorList>
    </citation>
    <scope>NUCLEOTIDE SEQUENCE</scope>
    <source>
        <strain evidence="1">3651</strain>
    </source>
</reference>
<protein>
    <submittedName>
        <fullName evidence="1">Uncharacterized protein</fullName>
    </submittedName>
</protein>
<feature type="non-terminal residue" evidence="1">
    <location>
        <position position="1"/>
    </location>
</feature>
<sequence length="112" mass="12360">CDGEKVVVRQERHVSEVVGKTIRPEIRGGRWEDSKGGEGEKGTLRVRYGQSIGDDQFKDRSTGPMAWALDIRVIKRSLVGLGDVGLNLLRGLGPFFQHPPLTLTNGTQVYEA</sequence>
<accession>A0AAE1YIR9</accession>
<name>A0AAE1YIR9_9LAMI</name>
<evidence type="ECO:0000313" key="2">
    <source>
        <dbReference type="Proteomes" id="UP001293254"/>
    </source>
</evidence>
<comment type="caution">
    <text evidence="1">The sequence shown here is derived from an EMBL/GenBank/DDBJ whole genome shotgun (WGS) entry which is preliminary data.</text>
</comment>
<evidence type="ECO:0000313" key="1">
    <source>
        <dbReference type="EMBL" id="KAK4430793.1"/>
    </source>
</evidence>
<proteinExistence type="predicted"/>
<reference evidence="1" key="1">
    <citation type="submission" date="2020-06" db="EMBL/GenBank/DDBJ databases">
        <authorList>
            <person name="Li T."/>
            <person name="Hu X."/>
            <person name="Zhang T."/>
            <person name="Song X."/>
            <person name="Zhang H."/>
            <person name="Dai N."/>
            <person name="Sheng W."/>
            <person name="Hou X."/>
            <person name="Wei L."/>
        </authorList>
    </citation>
    <scope>NUCLEOTIDE SEQUENCE</scope>
    <source>
        <strain evidence="1">3651</strain>
        <tissue evidence="1">Leaf</tissue>
    </source>
</reference>
<keyword evidence="2" id="KW-1185">Reference proteome</keyword>